<evidence type="ECO:0000256" key="3">
    <source>
        <dbReference type="ARBA" id="ARBA00022475"/>
    </source>
</evidence>
<name>A0ABW2UGC0_9RHOB</name>
<keyword evidence="3" id="KW-1003">Cell membrane</keyword>
<comment type="caution">
    <text evidence="9">The sequence shown here is derived from an EMBL/GenBank/DDBJ whole genome shotgun (WGS) entry which is preliminary data.</text>
</comment>
<feature type="domain" description="Tripartite ATP-independent periplasmic transporters DctQ component" evidence="8">
    <location>
        <begin position="14"/>
        <end position="144"/>
    </location>
</feature>
<feature type="transmembrane region" description="Helical" evidence="7">
    <location>
        <begin position="34"/>
        <end position="56"/>
    </location>
</feature>
<comment type="subunit">
    <text evidence="7">The complex comprises the extracytoplasmic solute receptor protein and the two transmembrane proteins.</text>
</comment>
<sequence>MVFLSAAALLLFLMMVMTFVDVTGRYLLNQPLGFAFEMTQIMMAAMVFCALPSVTLRDEHVTAGLFDTLFRGRLRVARDALIAGVVAFGCGFLAWRLSFLAERFMTFGDRTSALRFPVGIVAWLGVACLGAAAVAGVVLLLGVVRERNAR</sequence>
<evidence type="ECO:0000256" key="2">
    <source>
        <dbReference type="ARBA" id="ARBA00022448"/>
    </source>
</evidence>
<reference evidence="10" key="1">
    <citation type="journal article" date="2019" name="Int. J. Syst. Evol. Microbiol.">
        <title>The Global Catalogue of Microorganisms (GCM) 10K type strain sequencing project: providing services to taxonomists for standard genome sequencing and annotation.</title>
        <authorList>
            <consortium name="The Broad Institute Genomics Platform"/>
            <consortium name="The Broad Institute Genome Sequencing Center for Infectious Disease"/>
            <person name="Wu L."/>
            <person name="Ma J."/>
        </authorList>
    </citation>
    <scope>NUCLEOTIDE SEQUENCE [LARGE SCALE GENOMIC DNA]</scope>
    <source>
        <strain evidence="10">CGMCC 1.12750</strain>
    </source>
</reference>
<comment type="similarity">
    <text evidence="7">Belongs to the TRAP transporter small permease family.</text>
</comment>
<keyword evidence="5 7" id="KW-1133">Transmembrane helix</keyword>
<accession>A0ABW2UGC0</accession>
<evidence type="ECO:0000256" key="1">
    <source>
        <dbReference type="ARBA" id="ARBA00004651"/>
    </source>
</evidence>
<gene>
    <name evidence="9" type="ORF">ACFQXB_05770</name>
</gene>
<evidence type="ECO:0000256" key="6">
    <source>
        <dbReference type="ARBA" id="ARBA00023136"/>
    </source>
</evidence>
<feature type="transmembrane region" description="Helical" evidence="7">
    <location>
        <begin position="120"/>
        <end position="144"/>
    </location>
</feature>
<dbReference type="RefSeq" id="WP_377400478.1">
    <property type="nucleotide sequence ID" value="NZ_JBHTFQ010000002.1"/>
</dbReference>
<keyword evidence="10" id="KW-1185">Reference proteome</keyword>
<evidence type="ECO:0000256" key="5">
    <source>
        <dbReference type="ARBA" id="ARBA00022989"/>
    </source>
</evidence>
<comment type="caution">
    <text evidence="7">Lacks conserved residue(s) required for the propagation of feature annotation.</text>
</comment>
<keyword evidence="4 7" id="KW-0812">Transmembrane</keyword>
<evidence type="ECO:0000313" key="10">
    <source>
        <dbReference type="Proteomes" id="UP001596516"/>
    </source>
</evidence>
<protein>
    <recommendedName>
        <fullName evidence="7">TRAP transporter small permease protein</fullName>
    </recommendedName>
</protein>
<dbReference type="Pfam" id="PF04290">
    <property type="entry name" value="DctQ"/>
    <property type="match status" value="1"/>
</dbReference>
<evidence type="ECO:0000259" key="8">
    <source>
        <dbReference type="Pfam" id="PF04290"/>
    </source>
</evidence>
<evidence type="ECO:0000256" key="7">
    <source>
        <dbReference type="RuleBase" id="RU369079"/>
    </source>
</evidence>
<evidence type="ECO:0000256" key="4">
    <source>
        <dbReference type="ARBA" id="ARBA00022692"/>
    </source>
</evidence>
<dbReference type="Proteomes" id="UP001596516">
    <property type="component" value="Unassembled WGS sequence"/>
</dbReference>
<proteinExistence type="inferred from homology"/>
<evidence type="ECO:0000313" key="9">
    <source>
        <dbReference type="EMBL" id="MFC7703697.1"/>
    </source>
</evidence>
<dbReference type="InterPro" id="IPR055348">
    <property type="entry name" value="DctQ"/>
</dbReference>
<organism evidence="9 10">
    <name type="scientific">Plastorhodobacter daqingensis</name>
    <dbReference type="NCBI Taxonomy" id="1387281"/>
    <lineage>
        <taxon>Bacteria</taxon>
        <taxon>Pseudomonadati</taxon>
        <taxon>Pseudomonadota</taxon>
        <taxon>Alphaproteobacteria</taxon>
        <taxon>Rhodobacterales</taxon>
        <taxon>Paracoccaceae</taxon>
        <taxon>Plastorhodobacter</taxon>
    </lineage>
</organism>
<keyword evidence="2 7" id="KW-0813">Transport</keyword>
<feature type="transmembrane region" description="Helical" evidence="7">
    <location>
        <begin position="76"/>
        <end position="100"/>
    </location>
</feature>
<keyword evidence="6 7" id="KW-0472">Membrane</keyword>
<comment type="subcellular location">
    <subcellularLocation>
        <location evidence="7">Cell inner membrane</location>
        <topology evidence="7">Multi-pass membrane protein</topology>
    </subcellularLocation>
    <subcellularLocation>
        <location evidence="1">Cell membrane</location>
        <topology evidence="1">Multi-pass membrane protein</topology>
    </subcellularLocation>
</comment>
<dbReference type="EMBL" id="JBHTFQ010000002">
    <property type="protein sequence ID" value="MFC7703697.1"/>
    <property type="molecule type" value="Genomic_DNA"/>
</dbReference>
<comment type="function">
    <text evidence="7">Part of the tripartite ATP-independent periplasmic (TRAP) transport system.</text>
</comment>
<keyword evidence="7" id="KW-0997">Cell inner membrane</keyword>